<feature type="transmembrane region" description="Helical" evidence="6">
    <location>
        <begin position="202"/>
        <end position="223"/>
    </location>
</feature>
<proteinExistence type="predicted"/>
<dbReference type="GO" id="GO:0005886">
    <property type="term" value="C:plasma membrane"/>
    <property type="evidence" value="ECO:0007669"/>
    <property type="project" value="UniProtKB-SubCell"/>
</dbReference>
<dbReference type="Pfam" id="PF02588">
    <property type="entry name" value="YitT_membrane"/>
    <property type="match status" value="1"/>
</dbReference>
<feature type="transmembrane region" description="Helical" evidence="6">
    <location>
        <begin position="174"/>
        <end position="196"/>
    </location>
</feature>
<evidence type="ECO:0000256" key="6">
    <source>
        <dbReference type="SAM" id="Phobius"/>
    </source>
</evidence>
<feature type="transmembrane region" description="Helical" evidence="6">
    <location>
        <begin position="65"/>
        <end position="83"/>
    </location>
</feature>
<feature type="transmembrane region" description="Helical" evidence="6">
    <location>
        <begin position="135"/>
        <end position="153"/>
    </location>
</feature>
<dbReference type="AlphaFoldDB" id="A0A975FJH1"/>
<name>A0A975FJH1_LOWBP</name>
<dbReference type="EMBL" id="CP054393">
    <property type="protein sequence ID" value="QTX02837.1"/>
    <property type="molecule type" value="Genomic_DNA"/>
</dbReference>
<keyword evidence="3 6" id="KW-0812">Transmembrane</keyword>
<evidence type="ECO:0000256" key="1">
    <source>
        <dbReference type="ARBA" id="ARBA00004651"/>
    </source>
</evidence>
<dbReference type="KEGG" id="pluf:LFWB_2670"/>
<evidence type="ECO:0008006" key="9">
    <source>
        <dbReference type="Google" id="ProtNLM"/>
    </source>
</evidence>
<comment type="subcellular location">
    <subcellularLocation>
        <location evidence="1">Cell membrane</location>
        <topology evidence="1">Multi-pass membrane protein</topology>
    </subcellularLocation>
</comment>
<keyword evidence="5 6" id="KW-0472">Membrane</keyword>
<reference evidence="7" key="1">
    <citation type="submission" date="2020-06" db="EMBL/GenBank/DDBJ databases">
        <title>Complete genome sequence of Candidatus Phytoplasma luffae NCHU2019.</title>
        <authorList>
            <person name="Cho S.-T."/>
            <person name="Tan C.-M."/>
            <person name="Li J.-R."/>
            <person name="Chien Y.-Y."/>
            <person name="Chiu Y.-C."/>
            <person name="Yang J.-Y."/>
            <person name="Kuo C.-H."/>
        </authorList>
    </citation>
    <scope>NUCLEOTIDE SEQUENCE</scope>
    <source>
        <strain evidence="7">NCHU2019</strain>
    </source>
</reference>
<dbReference type="PANTHER" id="PTHR33545:SF5">
    <property type="entry name" value="UPF0750 MEMBRANE PROTEIN YITT"/>
    <property type="match status" value="1"/>
</dbReference>
<keyword evidence="2" id="KW-1003">Cell membrane</keyword>
<dbReference type="InterPro" id="IPR003740">
    <property type="entry name" value="YitT"/>
</dbReference>
<accession>A0A975FJH1</accession>
<feature type="transmembrane region" description="Helical" evidence="6">
    <location>
        <begin position="95"/>
        <end position="115"/>
    </location>
</feature>
<evidence type="ECO:0000256" key="5">
    <source>
        <dbReference type="ARBA" id="ARBA00023136"/>
    </source>
</evidence>
<organism evidence="7 8">
    <name type="scientific">Loofah witches'-broom phytoplasma</name>
    <dbReference type="NCBI Taxonomy" id="35773"/>
    <lineage>
        <taxon>Bacteria</taxon>
        <taxon>Bacillati</taxon>
        <taxon>Mycoplasmatota</taxon>
        <taxon>Mollicutes</taxon>
        <taxon>Acholeplasmatales</taxon>
        <taxon>Acholeplasmataceae</taxon>
        <taxon>Candidatus Phytoplasma</taxon>
        <taxon>16SrVIII (Loofah witches'-broom group)</taxon>
    </lineage>
</organism>
<keyword evidence="8" id="KW-1185">Reference proteome</keyword>
<protein>
    <recommendedName>
        <fullName evidence="9">YitT family protein</fullName>
    </recommendedName>
</protein>
<dbReference type="Proteomes" id="UP000672038">
    <property type="component" value="Chromosome"/>
</dbReference>
<feature type="transmembrane region" description="Helical" evidence="6">
    <location>
        <begin position="12"/>
        <end position="30"/>
    </location>
</feature>
<evidence type="ECO:0000313" key="8">
    <source>
        <dbReference type="Proteomes" id="UP000672038"/>
    </source>
</evidence>
<gene>
    <name evidence="7" type="ORF">LFWB_2670</name>
</gene>
<keyword evidence="4 6" id="KW-1133">Transmembrane helix</keyword>
<dbReference type="RefSeq" id="WP_210954879.1">
    <property type="nucleotide sequence ID" value="NZ_CP054393.1"/>
</dbReference>
<dbReference type="PANTHER" id="PTHR33545">
    <property type="entry name" value="UPF0750 MEMBRANE PROTEIN YITT-RELATED"/>
    <property type="match status" value="1"/>
</dbReference>
<evidence type="ECO:0000313" key="7">
    <source>
        <dbReference type="EMBL" id="QTX02837.1"/>
    </source>
</evidence>
<evidence type="ECO:0000256" key="3">
    <source>
        <dbReference type="ARBA" id="ARBA00022692"/>
    </source>
</evidence>
<evidence type="ECO:0000256" key="4">
    <source>
        <dbReference type="ARBA" id="ARBA00022989"/>
    </source>
</evidence>
<dbReference type="InterPro" id="IPR051461">
    <property type="entry name" value="UPF0750_membrane"/>
</dbReference>
<evidence type="ECO:0000256" key="2">
    <source>
        <dbReference type="ARBA" id="ARBA00022475"/>
    </source>
</evidence>
<sequence>MKSSSNKIYKWFILLLNVFLLAFVIYFFILGTKLNNGGLDGLSLLTVQFLDFAGLKQIEGQNKETLIIFLIFLYNIISFIFSYKFFGKEFSIRIFFLAIFLNFSLFFLDWCIGINKRDNFLSWIDLDGKYKITQLFISSVIAGLFIGYTMSNIRKIGYNTGGMDIFQKILKDVYKINFIWVLLITDGIIIFLSSLLESKRDFIYFLVRIGFSLFSLVIVGFIMEKNSIIKKDSNKNI</sequence>